<gene>
    <name evidence="4" type="ORF">HCN58_34815</name>
</gene>
<accession>A0A7Y4GZ23</accession>
<evidence type="ECO:0000313" key="4">
    <source>
        <dbReference type="EMBL" id="NOJ44613.1"/>
    </source>
</evidence>
<dbReference type="SUPFAM" id="SSF53850">
    <property type="entry name" value="Periplasmic binding protein-like II"/>
    <property type="match status" value="1"/>
</dbReference>
<dbReference type="Pfam" id="PF13416">
    <property type="entry name" value="SBP_bac_8"/>
    <property type="match status" value="1"/>
</dbReference>
<dbReference type="PANTHER" id="PTHR30222">
    <property type="entry name" value="SPERMIDINE/PUTRESCINE-BINDING PERIPLASMIC PROTEIN"/>
    <property type="match status" value="1"/>
</dbReference>
<keyword evidence="2" id="KW-0574">Periplasm</keyword>
<dbReference type="Gene3D" id="3.40.190.10">
    <property type="entry name" value="Periplasmic binding protein-like II"/>
    <property type="match status" value="2"/>
</dbReference>
<keyword evidence="5" id="KW-1185">Reference proteome</keyword>
<name>A0A7Y4GZ23_9BRAD</name>
<evidence type="ECO:0000256" key="2">
    <source>
        <dbReference type="ARBA" id="ARBA00022764"/>
    </source>
</evidence>
<comment type="caution">
    <text evidence="4">The sequence shown here is derived from an EMBL/GenBank/DDBJ whole genome shotgun (WGS) entry which is preliminary data.</text>
</comment>
<dbReference type="Proteomes" id="UP000544122">
    <property type="component" value="Unassembled WGS sequence"/>
</dbReference>
<sequence>MRTSLISAGVLALTGWAASALMPVKLAFADDRLSIVSWGGAAQMGIRKAYLEPFSKATGIKITEDEYSGEIAKVRAMVESKAVSWDVVDSSGRQAIQMCAEGLLETIDWKRLGLDRTKFMAGDQQDCGVPSSASATVIAYDKGRLANGPKTIADLFDVKKFPGKRGLNRTPVGNLEWALIADGVAIKDVYKLLKTPEGVDRAFKKLDTIKKDVVWWTAGAQPPQLLADGQVIMTSVWNGRIYDAGKNSGKHFEIMWDAEQLSWNVWVIPKGAPRLDNAYKLIAFAASPQAQANLTHYIPYAPGNKDAVALIDPAILPNVPTAPDHMANAQPLDNAFWAEKDDELNQRFTAWLAK</sequence>
<feature type="chain" id="PRO_5030821377" evidence="3">
    <location>
        <begin position="21"/>
        <end position="354"/>
    </location>
</feature>
<evidence type="ECO:0000256" key="3">
    <source>
        <dbReference type="SAM" id="SignalP"/>
    </source>
</evidence>
<organism evidence="4 5">
    <name type="scientific">Bradyrhizobium australiense</name>
    <dbReference type="NCBI Taxonomy" id="2721161"/>
    <lineage>
        <taxon>Bacteria</taxon>
        <taxon>Pseudomonadati</taxon>
        <taxon>Pseudomonadota</taxon>
        <taxon>Alphaproteobacteria</taxon>
        <taxon>Hyphomicrobiales</taxon>
        <taxon>Nitrobacteraceae</taxon>
        <taxon>Bradyrhizobium</taxon>
    </lineage>
</organism>
<protein>
    <submittedName>
        <fullName evidence="4">Extracellular solute-binding protein</fullName>
    </submittedName>
</protein>
<feature type="signal peptide" evidence="3">
    <location>
        <begin position="1"/>
        <end position="20"/>
    </location>
</feature>
<dbReference type="CDD" id="cd13589">
    <property type="entry name" value="PBP2_polyamine_RpCGA009"/>
    <property type="match status" value="1"/>
</dbReference>
<reference evidence="4 5" key="1">
    <citation type="submission" date="2020-03" db="EMBL/GenBank/DDBJ databases">
        <title>Bradyrhizobium diversity isolated from nodules of Indigofera sp.</title>
        <authorList>
            <person name="Klepa M."/>
            <person name="Helene L."/>
            <person name="Hungria M."/>
        </authorList>
    </citation>
    <scope>NUCLEOTIDE SEQUENCE [LARGE SCALE GENOMIC DNA]</scope>
    <source>
        <strain evidence="4 5">WSM 1791</strain>
    </source>
</reference>
<proteinExistence type="predicted"/>
<evidence type="ECO:0000313" key="5">
    <source>
        <dbReference type="Proteomes" id="UP000544122"/>
    </source>
</evidence>
<dbReference type="AlphaFoldDB" id="A0A7Y4GZ23"/>
<keyword evidence="1 3" id="KW-0732">Signal</keyword>
<evidence type="ECO:0000256" key="1">
    <source>
        <dbReference type="ARBA" id="ARBA00022729"/>
    </source>
</evidence>
<dbReference type="PANTHER" id="PTHR30222:SF2">
    <property type="entry name" value="ABC TRANSPORTER SUBSTRATE-BINDING PROTEIN"/>
    <property type="match status" value="1"/>
</dbReference>
<dbReference type="InterPro" id="IPR006059">
    <property type="entry name" value="SBP"/>
</dbReference>
<dbReference type="EMBL" id="JAAVLX010000022">
    <property type="protein sequence ID" value="NOJ44613.1"/>
    <property type="molecule type" value="Genomic_DNA"/>
</dbReference>